<evidence type="ECO:0000256" key="1">
    <source>
        <dbReference type="SAM" id="MobiDB-lite"/>
    </source>
</evidence>
<feature type="compositionally biased region" description="Basic and acidic residues" evidence="1">
    <location>
        <begin position="518"/>
        <end position="541"/>
    </location>
</feature>
<feature type="compositionally biased region" description="Acidic residues" evidence="1">
    <location>
        <begin position="313"/>
        <end position="330"/>
    </location>
</feature>
<feature type="compositionally biased region" description="Low complexity" evidence="1">
    <location>
        <begin position="586"/>
        <end position="605"/>
    </location>
</feature>
<evidence type="ECO:0000313" key="3">
    <source>
        <dbReference type="Proteomes" id="UP000199144"/>
    </source>
</evidence>
<organism evidence="2 3">
    <name type="scientific">Shimia aestuarii</name>
    <dbReference type="NCBI Taxonomy" id="254406"/>
    <lineage>
        <taxon>Bacteria</taxon>
        <taxon>Pseudomonadati</taxon>
        <taxon>Pseudomonadota</taxon>
        <taxon>Alphaproteobacteria</taxon>
        <taxon>Rhodobacterales</taxon>
        <taxon>Roseobacteraceae</taxon>
    </lineage>
</organism>
<dbReference type="AlphaFoldDB" id="A0A1I4QJE6"/>
<dbReference type="STRING" id="254406.SAMN04488042_1074"/>
<gene>
    <name evidence="2" type="ORF">SAMN04488042_1074</name>
</gene>
<feature type="region of interest" description="Disordered" evidence="1">
    <location>
        <begin position="374"/>
        <end position="407"/>
    </location>
</feature>
<evidence type="ECO:0008006" key="4">
    <source>
        <dbReference type="Google" id="ProtNLM"/>
    </source>
</evidence>
<feature type="region of interest" description="Disordered" evidence="1">
    <location>
        <begin position="309"/>
        <end position="332"/>
    </location>
</feature>
<name>A0A1I4QJE6_9RHOB</name>
<feature type="compositionally biased region" description="Acidic residues" evidence="1">
    <location>
        <begin position="166"/>
        <end position="180"/>
    </location>
</feature>
<sequence length="730" mass="78708">MVTNNKVLTVSYGTFSCTLEGFEDSFDTMKAIAEYFRDLAADDRYFGAEPPTPDAEMLARIAEREIERRVQARVDHGAIVLSAAAAASPAAAETSVADPVEETKAPAPKQDVSEEVTEVAEAAETIESDETDQAVVATLTDEAAPAQQAEPEEVESEETGVAAEAAETDQGADTDEDAVEDVMSQAAEERSETAFPVAEEPGTPIIEATDSDEIEDALEMDTSAETAEALPEAEDIVEEELAEFVDEAETLEDEIFAEADEGTAPVVAEEAADAEDAFADWDDEEDDVDPEYEVNSIAAKLERIRAVVSRVEEEPEDDFSEDEHAEDVPAEDTFLADTVHQVEEALAAEDQPEDTPQPLRARVVRMKRADFEEAVASGLLEAEPVEDDEDEDMSLEDGTSLSPEDEAELLAELAEVEAELDVLASYEDDADETVSEERAEAEAPTQTEEDDEPFVLTDAVETPDEDPAPKASEQLAEAAGGGDDLSRLMAKAESEMQEPVGKGRRQAIAHLRAAVKATKAEKEAGNDMSRRDHSEAYRDDLASVVRAVPGGASADKPRERSEAPLKLVAAQRVDAPAPAPERDPAPEVAEAAKAAEPAPDTAPRAPVRPRRVSAERIDREELARNAAPVGTSAKVQGDFQAYATSVGATRLPEVLEAAAAYLTFVEGHDRFSRPMLMRMARDANEDEFSREIGLRSFGQLLREKKIEKIAGGRFTAKPSIGFKPDDRAVG</sequence>
<dbReference type="RefSeq" id="WP_093094723.1">
    <property type="nucleotide sequence ID" value="NZ_FOTQ01000007.1"/>
</dbReference>
<dbReference type="PROSITE" id="PS51257">
    <property type="entry name" value="PROKAR_LIPOPROTEIN"/>
    <property type="match status" value="1"/>
</dbReference>
<reference evidence="2 3" key="1">
    <citation type="submission" date="2016-10" db="EMBL/GenBank/DDBJ databases">
        <authorList>
            <person name="de Groot N.N."/>
        </authorList>
    </citation>
    <scope>NUCLEOTIDE SEQUENCE [LARGE SCALE GENOMIC DNA]</scope>
    <source>
        <strain evidence="2 3">DSM 15283</strain>
    </source>
</reference>
<feature type="compositionally biased region" description="Acidic residues" evidence="1">
    <location>
        <begin position="383"/>
        <end position="395"/>
    </location>
</feature>
<feature type="compositionally biased region" description="Basic and acidic residues" evidence="1">
    <location>
        <begin position="484"/>
        <end position="494"/>
    </location>
</feature>
<feature type="compositionally biased region" description="Acidic residues" evidence="1">
    <location>
        <begin position="421"/>
        <end position="434"/>
    </location>
</feature>
<dbReference type="EMBL" id="FOTQ01000007">
    <property type="protein sequence ID" value="SFM39825.1"/>
    <property type="molecule type" value="Genomic_DNA"/>
</dbReference>
<feature type="region of interest" description="Disordered" evidence="1">
    <location>
        <begin position="421"/>
        <end position="615"/>
    </location>
</feature>
<proteinExistence type="predicted"/>
<dbReference type="Proteomes" id="UP000199144">
    <property type="component" value="Unassembled WGS sequence"/>
</dbReference>
<evidence type="ECO:0000313" key="2">
    <source>
        <dbReference type="EMBL" id="SFM39825.1"/>
    </source>
</evidence>
<dbReference type="OrthoDB" id="7798282at2"/>
<feature type="region of interest" description="Disordered" evidence="1">
    <location>
        <begin position="143"/>
        <end position="211"/>
    </location>
</feature>
<keyword evidence="3" id="KW-1185">Reference proteome</keyword>
<accession>A0A1I4QJE6</accession>
<feature type="region of interest" description="Disordered" evidence="1">
    <location>
        <begin position="88"/>
        <end position="115"/>
    </location>
</feature>
<protein>
    <recommendedName>
        <fullName evidence="4">Lipoprotein</fullName>
    </recommendedName>
</protein>